<protein>
    <submittedName>
        <fullName evidence="2">Uncharacterized protein</fullName>
    </submittedName>
</protein>
<dbReference type="EMBL" id="CP010836">
    <property type="protein sequence ID" value="AJP73305.1"/>
    <property type="molecule type" value="Genomic_DNA"/>
</dbReference>
<reference evidence="2 3" key="2">
    <citation type="submission" date="2015-02" db="EMBL/GenBank/DDBJ databases">
        <title>The complete genome of Sphingomonas hengshuiensis sp. WHSC-8 isolated from soil of Hengshui Lake.</title>
        <authorList>
            <person name="Wei S."/>
            <person name="Guo J."/>
            <person name="Su C."/>
            <person name="Wu R."/>
            <person name="Zhang Z."/>
            <person name="Liang K."/>
            <person name="Li H."/>
            <person name="Wang T."/>
            <person name="Liu H."/>
            <person name="Zhang C."/>
            <person name="Li Z."/>
            <person name="Wang Q."/>
            <person name="Meng J."/>
        </authorList>
    </citation>
    <scope>NUCLEOTIDE SEQUENCE [LARGE SCALE GENOMIC DNA]</scope>
    <source>
        <strain evidence="2 3">WHSC-8</strain>
    </source>
</reference>
<keyword evidence="1" id="KW-0812">Transmembrane</keyword>
<feature type="transmembrane region" description="Helical" evidence="1">
    <location>
        <begin position="83"/>
        <end position="101"/>
    </location>
</feature>
<feature type="transmembrane region" description="Helical" evidence="1">
    <location>
        <begin position="48"/>
        <end position="71"/>
    </location>
</feature>
<dbReference type="KEGG" id="sphi:TS85_18155"/>
<feature type="transmembrane region" description="Helical" evidence="1">
    <location>
        <begin position="21"/>
        <end position="42"/>
    </location>
</feature>
<sequence>MARGEFMSDIEEYGHAPEAQPVTATLAGCAILVVVAVAAPWLVPQQPLATLLAAGVAIGAAAWLVGLVVTVRHAAIGWKIGSLAILLVAGAAAALVAHGQYQTRARADASSFADAEFGPNGDPMPPAGAAGRGPLSRLYVDALQSDRADAAAFGKALAGVALGNLNSPYLLQQDPRPITDCAAIARIIPLAEEQAARRKASDAALRAAIAGASLSEDARRGVALMAIGAPGDDRVLANQRAMLESSSELCVLLARRGWVNAGGYFGFASAADGALFKALTARRIEIAAAMARDAREAAARREEGRDLVRTALERSIFLS</sequence>
<evidence type="ECO:0000313" key="3">
    <source>
        <dbReference type="Proteomes" id="UP000032300"/>
    </source>
</evidence>
<organism evidence="2 3">
    <name type="scientific">Sphingomonas hengshuiensis</name>
    <dbReference type="NCBI Taxonomy" id="1609977"/>
    <lineage>
        <taxon>Bacteria</taxon>
        <taxon>Pseudomonadati</taxon>
        <taxon>Pseudomonadota</taxon>
        <taxon>Alphaproteobacteria</taxon>
        <taxon>Sphingomonadales</taxon>
        <taxon>Sphingomonadaceae</taxon>
        <taxon>Sphingomonas</taxon>
    </lineage>
</organism>
<gene>
    <name evidence="2" type="ORF">TS85_18155</name>
</gene>
<accession>A0A7U4JAL3</accession>
<proteinExistence type="predicted"/>
<evidence type="ECO:0000313" key="2">
    <source>
        <dbReference type="EMBL" id="AJP73305.1"/>
    </source>
</evidence>
<name>A0A7U4JAL3_9SPHN</name>
<dbReference type="PROSITE" id="PS51257">
    <property type="entry name" value="PROKAR_LIPOPROTEIN"/>
    <property type="match status" value="1"/>
</dbReference>
<evidence type="ECO:0000256" key="1">
    <source>
        <dbReference type="SAM" id="Phobius"/>
    </source>
</evidence>
<reference evidence="2 3" key="1">
    <citation type="journal article" date="2015" name="Int. J. Syst. Evol. Microbiol.">
        <title>Sphingomonas hengshuiensis sp. nov., isolated from lake wetland.</title>
        <authorList>
            <person name="Wei S."/>
            <person name="Wang T."/>
            <person name="Liu H."/>
            <person name="Zhang C."/>
            <person name="Guo J."/>
            <person name="Wang Q."/>
            <person name="Liang K."/>
            <person name="Zhang Z."/>
        </authorList>
    </citation>
    <scope>NUCLEOTIDE SEQUENCE [LARGE SCALE GENOMIC DNA]</scope>
    <source>
        <strain evidence="2 3">WHSC-8</strain>
    </source>
</reference>
<keyword evidence="1" id="KW-0472">Membrane</keyword>
<dbReference type="AlphaFoldDB" id="A0A7U4JAL3"/>
<keyword evidence="3" id="KW-1185">Reference proteome</keyword>
<keyword evidence="1" id="KW-1133">Transmembrane helix</keyword>
<dbReference type="Proteomes" id="UP000032300">
    <property type="component" value="Chromosome"/>
</dbReference>